<dbReference type="GO" id="GO:0016020">
    <property type="term" value="C:membrane"/>
    <property type="evidence" value="ECO:0007669"/>
    <property type="project" value="UniProtKB-SubCell"/>
</dbReference>
<accession>A0AA88Y100</accession>
<feature type="transmembrane region" description="Helical" evidence="9">
    <location>
        <begin position="171"/>
        <end position="190"/>
    </location>
</feature>
<dbReference type="FunFam" id="1.20.1540.10:FF:000008">
    <property type="entry name" value="RHOMBOID-like protein 13"/>
    <property type="match status" value="1"/>
</dbReference>
<dbReference type="GO" id="GO:0006508">
    <property type="term" value="P:proteolysis"/>
    <property type="evidence" value="ECO:0007669"/>
    <property type="project" value="UniProtKB-KW"/>
</dbReference>
<keyword evidence="4 9" id="KW-0812">Transmembrane</keyword>
<dbReference type="GO" id="GO:0004252">
    <property type="term" value="F:serine-type endopeptidase activity"/>
    <property type="evidence" value="ECO:0007669"/>
    <property type="project" value="InterPro"/>
</dbReference>
<evidence type="ECO:0000256" key="7">
    <source>
        <dbReference type="ARBA" id="ARBA00023136"/>
    </source>
</evidence>
<evidence type="ECO:0000256" key="8">
    <source>
        <dbReference type="SAM" id="MobiDB-lite"/>
    </source>
</evidence>
<dbReference type="Pfam" id="PF01694">
    <property type="entry name" value="Rhomboid"/>
    <property type="match status" value="1"/>
</dbReference>
<comment type="subcellular location">
    <subcellularLocation>
        <location evidence="1">Membrane</location>
        <topology evidence="1">Multi-pass membrane protein</topology>
    </subcellularLocation>
</comment>
<dbReference type="SUPFAM" id="SSF144091">
    <property type="entry name" value="Rhomboid-like"/>
    <property type="match status" value="1"/>
</dbReference>
<feature type="chain" id="PRO_5041732255" description="Peptidase S54 rhomboid domain-containing protein" evidence="10">
    <location>
        <begin position="27"/>
        <end position="290"/>
    </location>
</feature>
<evidence type="ECO:0000259" key="11">
    <source>
        <dbReference type="Pfam" id="PF01694"/>
    </source>
</evidence>
<evidence type="ECO:0000256" key="2">
    <source>
        <dbReference type="ARBA" id="ARBA00009045"/>
    </source>
</evidence>
<evidence type="ECO:0000313" key="12">
    <source>
        <dbReference type="EMBL" id="KAK3093816.1"/>
    </source>
</evidence>
<dbReference type="Proteomes" id="UP001186944">
    <property type="component" value="Unassembled WGS sequence"/>
</dbReference>
<feature type="signal peptide" evidence="10">
    <location>
        <begin position="1"/>
        <end position="26"/>
    </location>
</feature>
<dbReference type="PANTHER" id="PTHR43066">
    <property type="entry name" value="RHOMBOID-RELATED PROTEIN"/>
    <property type="match status" value="1"/>
</dbReference>
<evidence type="ECO:0000256" key="6">
    <source>
        <dbReference type="ARBA" id="ARBA00022989"/>
    </source>
</evidence>
<gene>
    <name evidence="12" type="ORF">FSP39_020554</name>
</gene>
<reference evidence="12" key="1">
    <citation type="submission" date="2019-08" db="EMBL/GenBank/DDBJ databases">
        <title>The improved chromosome-level genome for the pearl oyster Pinctada fucata martensii using PacBio sequencing and Hi-C.</title>
        <authorList>
            <person name="Zheng Z."/>
        </authorList>
    </citation>
    <scope>NUCLEOTIDE SEQUENCE</scope>
    <source>
        <strain evidence="12">ZZ-2019</strain>
        <tissue evidence="12">Adductor muscle</tissue>
    </source>
</reference>
<dbReference type="PANTHER" id="PTHR43066:SF1">
    <property type="entry name" value="RHOMBOID PROTEIN 2"/>
    <property type="match status" value="1"/>
</dbReference>
<comment type="similarity">
    <text evidence="2">Belongs to the peptidase S54 family.</text>
</comment>
<organism evidence="12 13">
    <name type="scientific">Pinctada imbricata</name>
    <name type="common">Atlantic pearl-oyster</name>
    <name type="synonym">Pinctada martensii</name>
    <dbReference type="NCBI Taxonomy" id="66713"/>
    <lineage>
        <taxon>Eukaryota</taxon>
        <taxon>Metazoa</taxon>
        <taxon>Spiralia</taxon>
        <taxon>Lophotrochozoa</taxon>
        <taxon>Mollusca</taxon>
        <taxon>Bivalvia</taxon>
        <taxon>Autobranchia</taxon>
        <taxon>Pteriomorphia</taxon>
        <taxon>Pterioida</taxon>
        <taxon>Pterioidea</taxon>
        <taxon>Pteriidae</taxon>
        <taxon>Pinctada</taxon>
    </lineage>
</organism>
<feature type="transmembrane region" description="Helical" evidence="9">
    <location>
        <begin position="140"/>
        <end position="159"/>
    </location>
</feature>
<protein>
    <recommendedName>
        <fullName evidence="11">Peptidase S54 rhomboid domain-containing protein</fullName>
    </recommendedName>
</protein>
<evidence type="ECO:0000256" key="3">
    <source>
        <dbReference type="ARBA" id="ARBA00022670"/>
    </source>
</evidence>
<sequence length="290" mass="32363">MIQRRRGQGLGLALLALQVMNIGVENIPPVTLATVAAQVAIFLQIGDLSRWFPSANTVCISAYRVMDRKEWQTLILGALFHADDIHLYYNMASMLWKGRQLERRFKSVYFAYLLTVFTVMTSIVYVGLNVALSHLLQDRWYNMTCAVGFSGVLFALKVLTSHYSDPGVHRILGFIPVSSKVVYWAELVVIQMITPNASFTGHLAGILVGLLYIKGPLKIVMDSVLAPADRGQNSNFNYRSEPSAPPPGDDYNRHTGGETDYNRYTGGLSEEEQIRRATDESLRDGKIVSL</sequence>
<evidence type="ECO:0000256" key="9">
    <source>
        <dbReference type="SAM" id="Phobius"/>
    </source>
</evidence>
<proteinExistence type="inferred from homology"/>
<keyword evidence="6 9" id="KW-1133">Transmembrane helix</keyword>
<evidence type="ECO:0000313" key="13">
    <source>
        <dbReference type="Proteomes" id="UP001186944"/>
    </source>
</evidence>
<keyword evidence="13" id="KW-1185">Reference proteome</keyword>
<name>A0AA88Y100_PINIB</name>
<keyword evidence="3" id="KW-0645">Protease</keyword>
<evidence type="ECO:0000256" key="1">
    <source>
        <dbReference type="ARBA" id="ARBA00004141"/>
    </source>
</evidence>
<feature type="region of interest" description="Disordered" evidence="8">
    <location>
        <begin position="235"/>
        <end position="290"/>
    </location>
</feature>
<evidence type="ECO:0000256" key="10">
    <source>
        <dbReference type="SAM" id="SignalP"/>
    </source>
</evidence>
<dbReference type="AlphaFoldDB" id="A0AA88Y100"/>
<dbReference type="EMBL" id="VSWD01000009">
    <property type="protein sequence ID" value="KAK3093816.1"/>
    <property type="molecule type" value="Genomic_DNA"/>
</dbReference>
<keyword evidence="7 9" id="KW-0472">Membrane</keyword>
<keyword evidence="10" id="KW-0732">Signal</keyword>
<feature type="compositionally biased region" description="Basic and acidic residues" evidence="8">
    <location>
        <begin position="272"/>
        <end position="290"/>
    </location>
</feature>
<feature type="domain" description="Peptidase S54 rhomboid" evidence="11">
    <location>
        <begin position="69"/>
        <end position="213"/>
    </location>
</feature>
<comment type="caution">
    <text evidence="12">The sequence shown here is derived from an EMBL/GenBank/DDBJ whole genome shotgun (WGS) entry which is preliminary data.</text>
</comment>
<feature type="compositionally biased region" description="Basic and acidic residues" evidence="8">
    <location>
        <begin position="250"/>
        <end position="261"/>
    </location>
</feature>
<dbReference type="InterPro" id="IPR035952">
    <property type="entry name" value="Rhomboid-like_sf"/>
</dbReference>
<dbReference type="Gene3D" id="1.20.1540.10">
    <property type="entry name" value="Rhomboid-like"/>
    <property type="match status" value="1"/>
</dbReference>
<evidence type="ECO:0000256" key="5">
    <source>
        <dbReference type="ARBA" id="ARBA00022801"/>
    </source>
</evidence>
<keyword evidence="5" id="KW-0378">Hydrolase</keyword>
<evidence type="ECO:0000256" key="4">
    <source>
        <dbReference type="ARBA" id="ARBA00022692"/>
    </source>
</evidence>
<dbReference type="InterPro" id="IPR022764">
    <property type="entry name" value="Peptidase_S54_rhomboid_dom"/>
</dbReference>
<feature type="transmembrane region" description="Helical" evidence="9">
    <location>
        <begin position="109"/>
        <end position="128"/>
    </location>
</feature>
<feature type="transmembrane region" description="Helical" evidence="9">
    <location>
        <begin position="196"/>
        <end position="213"/>
    </location>
</feature>